<protein>
    <submittedName>
        <fullName evidence="2">Uncharacterized protein LOC104245242</fullName>
    </submittedName>
</protein>
<reference evidence="2" key="2">
    <citation type="submission" date="2025-08" db="UniProtKB">
        <authorList>
            <consortium name="RefSeq"/>
        </authorList>
    </citation>
    <scope>IDENTIFICATION</scope>
    <source>
        <tissue evidence="2">Leaf</tissue>
    </source>
</reference>
<dbReference type="RefSeq" id="XP_009799126.1">
    <property type="nucleotide sequence ID" value="XM_009800824.1"/>
</dbReference>
<dbReference type="Proteomes" id="UP000189701">
    <property type="component" value="Unplaced"/>
</dbReference>
<name>A0A1U7YAZ9_NICSY</name>
<evidence type="ECO:0000313" key="2">
    <source>
        <dbReference type="RefSeq" id="XP_009799126.1"/>
    </source>
</evidence>
<accession>A0A1U7YAZ9</accession>
<keyword evidence="1" id="KW-1185">Reference proteome</keyword>
<sequence>MQKYCISCYCVCIRLFITFIPSEFSKRGPFTLLSF</sequence>
<organism evidence="1 2">
    <name type="scientific">Nicotiana sylvestris</name>
    <name type="common">Wood tobacco</name>
    <name type="synonym">South American tobacco</name>
    <dbReference type="NCBI Taxonomy" id="4096"/>
    <lineage>
        <taxon>Eukaryota</taxon>
        <taxon>Viridiplantae</taxon>
        <taxon>Streptophyta</taxon>
        <taxon>Embryophyta</taxon>
        <taxon>Tracheophyta</taxon>
        <taxon>Spermatophyta</taxon>
        <taxon>Magnoliopsida</taxon>
        <taxon>eudicotyledons</taxon>
        <taxon>Gunneridae</taxon>
        <taxon>Pentapetalae</taxon>
        <taxon>asterids</taxon>
        <taxon>lamiids</taxon>
        <taxon>Solanales</taxon>
        <taxon>Solanaceae</taxon>
        <taxon>Nicotianoideae</taxon>
        <taxon>Nicotianeae</taxon>
        <taxon>Nicotiana</taxon>
    </lineage>
</organism>
<reference evidence="1" key="1">
    <citation type="journal article" date="2013" name="Genome Biol.">
        <title>Reference genomes and transcriptomes of Nicotiana sylvestris and Nicotiana tomentosiformis.</title>
        <authorList>
            <person name="Sierro N."/>
            <person name="Battey J.N."/>
            <person name="Ouadi S."/>
            <person name="Bovet L."/>
            <person name="Goepfert S."/>
            <person name="Bakaher N."/>
            <person name="Peitsch M.C."/>
            <person name="Ivanov N.V."/>
        </authorList>
    </citation>
    <scope>NUCLEOTIDE SEQUENCE [LARGE SCALE GENOMIC DNA]</scope>
</reference>
<dbReference type="AlphaFoldDB" id="A0A1U7YAZ9"/>
<gene>
    <name evidence="2" type="primary">LOC104245242</name>
</gene>
<proteinExistence type="predicted"/>
<evidence type="ECO:0000313" key="1">
    <source>
        <dbReference type="Proteomes" id="UP000189701"/>
    </source>
</evidence>